<evidence type="ECO:0000259" key="3">
    <source>
        <dbReference type="Pfam" id="PF01052"/>
    </source>
</evidence>
<proteinExistence type="inferred from homology"/>
<dbReference type="PRINTS" id="PR00956">
    <property type="entry name" value="FLGMOTORFLIN"/>
</dbReference>
<feature type="domain" description="Flagellar motor switch protein FliN-like C-terminal" evidence="3">
    <location>
        <begin position="297"/>
        <end position="365"/>
    </location>
</feature>
<sequence>MDVMPQDFAPARTKARAKPAKRAAARSSGGEQLTLETVAPADVGALNAFYRRRAAAQITIAGKTMAMAAAWPGLNSANQLLCAVGFTVGDMTGQLRLPLSVVERGLAGVEGAVDMKRLAPAHAALLLEAMFEDDLEWIEDRLNERIAITSLAPGDAVSGEIPFAFVLTNKDETIGCVLTTNDAGLPVRIGRLLDELGTTKPPVPAEFPLPVCLRRSPLAITLGELQSLQTDDVVLVDDTAEEGMAALIIAERLFAPVALTAAGPQLLAAPTAIAGSNWEWTMNQNTSPPDTLEESTLDELSVALAFEIGRTAMPLGEVRQLAPGAIVSVADAAEATVDILANGRRVGRGEIVRIGESLGVRIVRMFDNAR</sequence>
<dbReference type="InterPro" id="IPR036429">
    <property type="entry name" value="SpoA-like_sf"/>
</dbReference>
<dbReference type="Pfam" id="PF01052">
    <property type="entry name" value="FliMN_C"/>
    <property type="match status" value="1"/>
</dbReference>
<reference evidence="4 5" key="1">
    <citation type="submission" date="2018-07" db="EMBL/GenBank/DDBJ databases">
        <title>Diversity of Mesorhizobium strains in Brazil.</title>
        <authorList>
            <person name="Helene L.C.F."/>
            <person name="Dall'Agnol R."/>
            <person name="Delamuta J.R.M."/>
            <person name="Hungria M."/>
        </authorList>
    </citation>
    <scope>NUCLEOTIDE SEQUENCE [LARGE SCALE GENOMIC DNA]</scope>
    <source>
        <strain evidence="4 5">AC99b</strain>
    </source>
</reference>
<dbReference type="GO" id="GO:0009425">
    <property type="term" value="C:bacterial-type flagellum basal body"/>
    <property type="evidence" value="ECO:0007669"/>
    <property type="project" value="InterPro"/>
</dbReference>
<dbReference type="AlphaFoldDB" id="A0A330HWA0"/>
<dbReference type="GO" id="GO:0071978">
    <property type="term" value="P:bacterial-type flagellum-dependent swarming motility"/>
    <property type="evidence" value="ECO:0007669"/>
    <property type="project" value="TreeGrafter"/>
</dbReference>
<dbReference type="Proteomes" id="UP000251558">
    <property type="component" value="Unassembled WGS sequence"/>
</dbReference>
<dbReference type="PANTHER" id="PTHR30034">
    <property type="entry name" value="FLAGELLAR MOTOR SWITCH PROTEIN FLIM"/>
    <property type="match status" value="1"/>
</dbReference>
<evidence type="ECO:0000256" key="1">
    <source>
        <dbReference type="ARBA" id="ARBA00009226"/>
    </source>
</evidence>
<dbReference type="GO" id="GO:0050918">
    <property type="term" value="P:positive chemotaxis"/>
    <property type="evidence" value="ECO:0007669"/>
    <property type="project" value="TreeGrafter"/>
</dbReference>
<organism evidence="4 5">
    <name type="scientific">Mesorhizobium hawassense</name>
    <dbReference type="NCBI Taxonomy" id="1209954"/>
    <lineage>
        <taxon>Bacteria</taxon>
        <taxon>Pseudomonadati</taxon>
        <taxon>Pseudomonadota</taxon>
        <taxon>Alphaproteobacteria</taxon>
        <taxon>Hyphomicrobiales</taxon>
        <taxon>Phyllobacteriaceae</taxon>
        <taxon>Mesorhizobium</taxon>
    </lineage>
</organism>
<dbReference type="InterPro" id="IPR001172">
    <property type="entry name" value="FliN_T3SS_HrcQb"/>
</dbReference>
<keyword evidence="5" id="KW-1185">Reference proteome</keyword>
<evidence type="ECO:0000313" key="5">
    <source>
        <dbReference type="Proteomes" id="UP000251558"/>
    </source>
</evidence>
<dbReference type="Gene3D" id="2.30.330.10">
    <property type="entry name" value="SpoA-like"/>
    <property type="match status" value="1"/>
</dbReference>
<comment type="similarity">
    <text evidence="1">Belongs to the FliN/MopA/SpaO family.</text>
</comment>
<dbReference type="InterPro" id="IPR013385">
    <property type="entry name" value="T3SS_SpaO/YscQ/SpaO"/>
</dbReference>
<feature type="compositionally biased region" description="Basic residues" evidence="2">
    <location>
        <begin position="13"/>
        <end position="24"/>
    </location>
</feature>
<name>A0A330HWA0_9HYPH</name>
<dbReference type="GO" id="GO:0030254">
    <property type="term" value="P:protein secretion by the type III secretion system"/>
    <property type="evidence" value="ECO:0007669"/>
    <property type="project" value="InterPro"/>
</dbReference>
<dbReference type="SUPFAM" id="SSF101801">
    <property type="entry name" value="Surface presentation of antigens (SPOA)"/>
    <property type="match status" value="1"/>
</dbReference>
<comment type="caution">
    <text evidence="4">The sequence shown here is derived from an EMBL/GenBank/DDBJ whole genome shotgun (WGS) entry which is preliminary data.</text>
</comment>
<gene>
    <name evidence="4" type="ORF">DPM33_11490</name>
</gene>
<dbReference type="InterPro" id="IPR001543">
    <property type="entry name" value="FliN-like_C"/>
</dbReference>
<dbReference type="EMBL" id="QMBP01000004">
    <property type="protein sequence ID" value="RAZ90909.1"/>
    <property type="molecule type" value="Genomic_DNA"/>
</dbReference>
<feature type="region of interest" description="Disordered" evidence="2">
    <location>
        <begin position="1"/>
        <end position="29"/>
    </location>
</feature>
<dbReference type="GO" id="GO:0003774">
    <property type="term" value="F:cytoskeletal motor activity"/>
    <property type="evidence" value="ECO:0007669"/>
    <property type="project" value="InterPro"/>
</dbReference>
<dbReference type="NCBIfam" id="TIGR02551">
    <property type="entry name" value="SpaO_YscQ"/>
    <property type="match status" value="1"/>
</dbReference>
<evidence type="ECO:0000256" key="2">
    <source>
        <dbReference type="SAM" id="MobiDB-lite"/>
    </source>
</evidence>
<protein>
    <submittedName>
        <fullName evidence="4">YscQ/HrcQ family type III secretion apparatus protein</fullName>
    </submittedName>
</protein>
<accession>A0A330HWA0</accession>
<dbReference type="PANTHER" id="PTHR30034:SF6">
    <property type="entry name" value="YOP PROTEINS TRANSLOCATION PROTEIN Q"/>
    <property type="match status" value="1"/>
</dbReference>
<evidence type="ECO:0000313" key="4">
    <source>
        <dbReference type="EMBL" id="RAZ90909.1"/>
    </source>
</evidence>